<feature type="compositionally biased region" description="Low complexity" evidence="7">
    <location>
        <begin position="245"/>
        <end position="258"/>
    </location>
</feature>
<name>A0A9W8WMR9_9HYPO</name>
<dbReference type="EC" id="2.4.1.16" evidence="2"/>
<evidence type="ECO:0000256" key="2">
    <source>
        <dbReference type="ARBA" id="ARBA00012543"/>
    </source>
</evidence>
<comment type="caution">
    <text evidence="10">The sequence shown here is derived from an EMBL/GenBank/DDBJ whole genome shotgun (WGS) entry which is preliminary data.</text>
</comment>
<dbReference type="Pfam" id="PF17111">
    <property type="entry name" value="PigL_N"/>
    <property type="match status" value="1"/>
</dbReference>
<feature type="domain" description="Azaphilone pigments biosynthesis cluster protein L N-terminal" evidence="9">
    <location>
        <begin position="1"/>
        <end position="205"/>
    </location>
</feature>
<evidence type="ECO:0000259" key="8">
    <source>
        <dbReference type="Pfam" id="PF08407"/>
    </source>
</evidence>
<keyword evidence="5" id="KW-1133">Transmembrane helix</keyword>
<evidence type="ECO:0000313" key="10">
    <source>
        <dbReference type="EMBL" id="KAJ4328973.1"/>
    </source>
</evidence>
<dbReference type="Pfam" id="PF08407">
    <property type="entry name" value="Chitin_synth_1N"/>
    <property type="match status" value="1"/>
</dbReference>
<proteinExistence type="predicted"/>
<dbReference type="OrthoDB" id="524326at2759"/>
<evidence type="ECO:0000256" key="4">
    <source>
        <dbReference type="ARBA" id="ARBA00022676"/>
    </source>
</evidence>
<feature type="region of interest" description="Disordered" evidence="7">
    <location>
        <begin position="215"/>
        <end position="313"/>
    </location>
</feature>
<evidence type="ECO:0000256" key="7">
    <source>
        <dbReference type="SAM" id="MobiDB-lite"/>
    </source>
</evidence>
<evidence type="ECO:0000256" key="3">
    <source>
        <dbReference type="ARBA" id="ARBA00022475"/>
    </source>
</evidence>
<keyword evidence="4" id="KW-0328">Glycosyltransferase</keyword>
<dbReference type="GO" id="GO:0004100">
    <property type="term" value="F:chitin synthase activity"/>
    <property type="evidence" value="ECO:0007669"/>
    <property type="project" value="UniProtKB-EC"/>
</dbReference>
<evidence type="ECO:0000259" key="9">
    <source>
        <dbReference type="Pfam" id="PF17111"/>
    </source>
</evidence>
<keyword evidence="5" id="KW-0812">Transmembrane</keyword>
<keyword evidence="5" id="KW-0472">Membrane</keyword>
<dbReference type="Proteomes" id="UP001140502">
    <property type="component" value="Unassembled WGS sequence"/>
</dbReference>
<evidence type="ECO:0000256" key="5">
    <source>
        <dbReference type="ARBA" id="ARBA00022989"/>
    </source>
</evidence>
<dbReference type="GO" id="GO:0005886">
    <property type="term" value="C:plasma membrane"/>
    <property type="evidence" value="ECO:0007669"/>
    <property type="project" value="UniProtKB-SubCell"/>
</dbReference>
<feature type="domain" description="Chitin synthase N-terminal" evidence="8">
    <location>
        <begin position="316"/>
        <end position="363"/>
    </location>
</feature>
<keyword evidence="4" id="KW-0808">Transferase</keyword>
<evidence type="ECO:0000256" key="6">
    <source>
        <dbReference type="ARBA" id="ARBA00023180"/>
    </source>
</evidence>
<keyword evidence="3" id="KW-1003">Cell membrane</keyword>
<dbReference type="EMBL" id="JAPEUR010000005">
    <property type="protein sequence ID" value="KAJ4328973.1"/>
    <property type="molecule type" value="Genomic_DNA"/>
</dbReference>
<dbReference type="InterPro" id="IPR013616">
    <property type="entry name" value="Chitin_synth_N"/>
</dbReference>
<sequence>MDPLSVATGCAGLVTAIGGLSVNIHSFVRTCREARGDLDSVSRELLSLKTILELVQEDASDESKPFPKTLNQHFTAIIGNCNLVVIDIQNCITKYGQDRLKTKVAWAINGQGDINKLRSSLEAHKTALEIALDMLALHLTKEIKNDTKELRNDTTAIKEDTTQILKEIARLQARLPRDAAAAASNDFILQKFFEEMTTYTEKALDVALSDADANSSKALSFDGNPEDRTTTLLPQDSWPYYPMPSSSRQSSHVESSISNQIQNPYRDSEVTSDTSFPTLIDESHEPRQDSLDRRHDSYDDEADKNAPTEHQVISGFEIPVSEEVLKLAHGRGREFTHRRHSTITCSPEGFANLDFPFRLVGFEPSRQIRLVLVFSIYPSEDESSFLERWRFLVASFHLLQTQAVFSSKSSPSPEDPWKQILVHIHCITSLDKIDPLVREALYKMGILNTPRTDEKHPFKGGTIQAEIFEVCSVNITTIYAE</sequence>
<dbReference type="InterPro" id="IPR031348">
    <property type="entry name" value="PigL_N"/>
</dbReference>
<dbReference type="AlphaFoldDB" id="A0A9W8WMR9"/>
<gene>
    <name evidence="10" type="ORF">N0V84_000544</name>
</gene>
<protein>
    <recommendedName>
        <fullName evidence="2">chitin synthase</fullName>
        <ecNumber evidence="2">2.4.1.16</ecNumber>
    </recommendedName>
</protein>
<keyword evidence="11" id="KW-1185">Reference proteome</keyword>
<comment type="subcellular location">
    <subcellularLocation>
        <location evidence="1">Cell membrane</location>
        <topology evidence="1">Multi-pass membrane protein</topology>
    </subcellularLocation>
</comment>
<reference evidence="10" key="1">
    <citation type="submission" date="2022-10" db="EMBL/GenBank/DDBJ databases">
        <title>Tapping the CABI collections for fungal endophytes: first genome assemblies for Collariella, Neodidymelliopsis, Ascochyta clinopodiicola, Didymella pomorum, Didymosphaeria variabile, Neocosmospora piperis and Neocucurbitaria cava.</title>
        <authorList>
            <person name="Hill R."/>
        </authorList>
    </citation>
    <scope>NUCLEOTIDE SEQUENCE</scope>
    <source>
        <strain evidence="10">IMI 366586</strain>
    </source>
</reference>
<evidence type="ECO:0000313" key="11">
    <source>
        <dbReference type="Proteomes" id="UP001140502"/>
    </source>
</evidence>
<organism evidence="10 11">
    <name type="scientific">Fusarium piperis</name>
    <dbReference type="NCBI Taxonomy" id="1435070"/>
    <lineage>
        <taxon>Eukaryota</taxon>
        <taxon>Fungi</taxon>
        <taxon>Dikarya</taxon>
        <taxon>Ascomycota</taxon>
        <taxon>Pezizomycotina</taxon>
        <taxon>Sordariomycetes</taxon>
        <taxon>Hypocreomycetidae</taxon>
        <taxon>Hypocreales</taxon>
        <taxon>Nectriaceae</taxon>
        <taxon>Fusarium</taxon>
        <taxon>Fusarium solani species complex</taxon>
    </lineage>
</organism>
<evidence type="ECO:0000256" key="1">
    <source>
        <dbReference type="ARBA" id="ARBA00004651"/>
    </source>
</evidence>
<feature type="compositionally biased region" description="Basic and acidic residues" evidence="7">
    <location>
        <begin position="281"/>
        <end position="307"/>
    </location>
</feature>
<feature type="compositionally biased region" description="Polar residues" evidence="7">
    <location>
        <begin position="259"/>
        <end position="277"/>
    </location>
</feature>
<keyword evidence="6" id="KW-0325">Glycoprotein</keyword>
<accession>A0A9W8WMR9</accession>